<dbReference type="PATRIC" id="fig|692370.5.peg.2641"/>
<protein>
    <submittedName>
        <fullName evidence="3">Glyoxalase-like domain protein</fullName>
    </submittedName>
</protein>
<dbReference type="Pfam" id="PF00903">
    <property type="entry name" value="Glyoxalase"/>
    <property type="match status" value="1"/>
</dbReference>
<dbReference type="RefSeq" id="WP_084001828.1">
    <property type="nucleotide sequence ID" value="NZ_CP016591.1"/>
</dbReference>
<dbReference type="SUPFAM" id="SSF54593">
    <property type="entry name" value="Glyoxalase/Bleomycin resistance protein/Dihydroxybiphenyl dioxygenase"/>
    <property type="match status" value="1"/>
</dbReference>
<dbReference type="PROSITE" id="PS51819">
    <property type="entry name" value="VOC"/>
    <property type="match status" value="1"/>
</dbReference>
<dbReference type="InterPro" id="IPR037523">
    <property type="entry name" value="VOC_core"/>
</dbReference>
<sequence>MRIAALALGLLLAGCAATPPPQFAATSSPGVEAPKDRLPTDVRRTTLIVRNMEDSLKLYRDVVGMKVNYDTVVEMSGVALPAGVPGAKARLVLLNANDPFIGWIGLMEWLDPKLADPGPYPKRMGPGGVVIVMNTDDVEGRCAAAKSVPGVTFTAEPRLQEYEGRNGGPPIRVMGCNFFDPDGILIEMNQLLK</sequence>
<evidence type="ECO:0000259" key="2">
    <source>
        <dbReference type="PROSITE" id="PS51819"/>
    </source>
</evidence>
<dbReference type="OrthoDB" id="108351at2"/>
<feature type="chain" id="PRO_5008534243" evidence="1">
    <location>
        <begin position="25"/>
        <end position="193"/>
    </location>
</feature>
<feature type="domain" description="VOC" evidence="2">
    <location>
        <begin position="41"/>
        <end position="191"/>
    </location>
</feature>
<dbReference type="InterPro" id="IPR029068">
    <property type="entry name" value="Glyas_Bleomycin-R_OHBP_Dase"/>
</dbReference>
<dbReference type="KEGG" id="ado:A6F68_02631"/>
<keyword evidence="4" id="KW-1185">Reference proteome</keyword>
<dbReference type="InterPro" id="IPR004360">
    <property type="entry name" value="Glyas_Fos-R_dOase_dom"/>
</dbReference>
<dbReference type="Proteomes" id="UP000092932">
    <property type="component" value="Chromosome"/>
</dbReference>
<accession>A0A1B2AGH3</accession>
<organism evidence="3 4">
    <name type="scientific">Tsuneonella dongtanensis</name>
    <dbReference type="NCBI Taxonomy" id="692370"/>
    <lineage>
        <taxon>Bacteria</taxon>
        <taxon>Pseudomonadati</taxon>
        <taxon>Pseudomonadota</taxon>
        <taxon>Alphaproteobacteria</taxon>
        <taxon>Sphingomonadales</taxon>
        <taxon>Erythrobacteraceae</taxon>
        <taxon>Tsuneonella</taxon>
    </lineage>
</organism>
<evidence type="ECO:0000256" key="1">
    <source>
        <dbReference type="SAM" id="SignalP"/>
    </source>
</evidence>
<evidence type="ECO:0000313" key="4">
    <source>
        <dbReference type="Proteomes" id="UP000092932"/>
    </source>
</evidence>
<reference evidence="3 4" key="1">
    <citation type="submission" date="2016-07" db="EMBL/GenBank/DDBJ databases">
        <title>Complete genome sequence of Altererythrobacter dongtanensis KCTC 22672, a type strain with esterase isolated from tidal flat.</title>
        <authorList>
            <person name="Cheng H."/>
            <person name="Wu Y.-H."/>
            <person name="Zhou P."/>
            <person name="Huo Y.-Y."/>
            <person name="Wang C.-S."/>
            <person name="Xu X.-W."/>
        </authorList>
    </citation>
    <scope>NUCLEOTIDE SEQUENCE [LARGE SCALE GENOMIC DNA]</scope>
    <source>
        <strain evidence="3 4">KCTC 22672</strain>
    </source>
</reference>
<proteinExistence type="predicted"/>
<name>A0A1B2AGH3_9SPHN</name>
<dbReference type="Gene3D" id="3.10.180.10">
    <property type="entry name" value="2,3-Dihydroxybiphenyl 1,2-Dioxygenase, domain 1"/>
    <property type="match status" value="1"/>
</dbReference>
<dbReference type="AlphaFoldDB" id="A0A1B2AGH3"/>
<dbReference type="PROSITE" id="PS51257">
    <property type="entry name" value="PROKAR_LIPOPROTEIN"/>
    <property type="match status" value="1"/>
</dbReference>
<feature type="signal peptide" evidence="1">
    <location>
        <begin position="1"/>
        <end position="24"/>
    </location>
</feature>
<evidence type="ECO:0000313" key="3">
    <source>
        <dbReference type="EMBL" id="ANY21125.1"/>
    </source>
</evidence>
<keyword evidence="1" id="KW-0732">Signal</keyword>
<dbReference type="STRING" id="692370.A6F68_02631"/>
<dbReference type="EMBL" id="CP016591">
    <property type="protein sequence ID" value="ANY21125.1"/>
    <property type="molecule type" value="Genomic_DNA"/>
</dbReference>
<gene>
    <name evidence="3" type="ORF">A6F68_02631</name>
</gene>